<name>A0AB39HPF9_9BACI</name>
<dbReference type="AlphaFoldDB" id="A0AB39HPF9"/>
<dbReference type="InterPro" id="IPR050319">
    <property type="entry name" value="ABC_transp_ATP-bind"/>
</dbReference>
<dbReference type="NCBIfam" id="NF008453">
    <property type="entry name" value="PRK11308.1"/>
    <property type="match status" value="1"/>
</dbReference>
<comment type="similarity">
    <text evidence="1">Belongs to the ABC transporter superfamily.</text>
</comment>
<evidence type="ECO:0000259" key="5">
    <source>
        <dbReference type="PROSITE" id="PS50893"/>
    </source>
</evidence>
<dbReference type="NCBIfam" id="TIGR01727">
    <property type="entry name" value="oligo_HPY"/>
    <property type="match status" value="1"/>
</dbReference>
<evidence type="ECO:0000256" key="2">
    <source>
        <dbReference type="ARBA" id="ARBA00022448"/>
    </source>
</evidence>
<proteinExistence type="inferred from homology"/>
<dbReference type="InterPro" id="IPR027417">
    <property type="entry name" value="P-loop_NTPase"/>
</dbReference>
<dbReference type="CDD" id="cd03257">
    <property type="entry name" value="ABC_NikE_OppD_transporters"/>
    <property type="match status" value="1"/>
</dbReference>
<evidence type="ECO:0000256" key="3">
    <source>
        <dbReference type="ARBA" id="ARBA00022741"/>
    </source>
</evidence>
<keyword evidence="3" id="KW-0547">Nucleotide-binding</keyword>
<keyword evidence="2" id="KW-0813">Transport</keyword>
<protein>
    <submittedName>
        <fullName evidence="6">ABC transporter ATP-binding protein</fullName>
    </submittedName>
</protein>
<dbReference type="Pfam" id="PF08352">
    <property type="entry name" value="oligo_HPY"/>
    <property type="match status" value="1"/>
</dbReference>
<evidence type="ECO:0000256" key="1">
    <source>
        <dbReference type="ARBA" id="ARBA00005417"/>
    </source>
</evidence>
<dbReference type="FunFam" id="3.40.50.300:FF:000016">
    <property type="entry name" value="Oligopeptide ABC transporter ATP-binding component"/>
    <property type="match status" value="1"/>
</dbReference>
<dbReference type="Pfam" id="PF00005">
    <property type="entry name" value="ABC_tran"/>
    <property type="match status" value="1"/>
</dbReference>
<dbReference type="PROSITE" id="PS50893">
    <property type="entry name" value="ABC_TRANSPORTER_2"/>
    <property type="match status" value="1"/>
</dbReference>
<feature type="domain" description="ABC transporter" evidence="5">
    <location>
        <begin position="6"/>
        <end position="256"/>
    </location>
</feature>
<dbReference type="InterPro" id="IPR003593">
    <property type="entry name" value="AAA+_ATPase"/>
</dbReference>
<sequence>MSENILKINNLKKYFLVKKKILSKEASYIKAVNGVNITVKKGETFGIVGESGCGKSTTGRMILRLLEPTEGEIIYENRNVLDLSKKEMKKLRKEIQMIFQDPYSSLNPRLKVSEIIKEVLVLHKIEAKSNLNKKVIELLEAVGLGEQHMDRYPHEFSGGQRQRIGIARALAVDPKLIICDEPVSALDVSIQAQIVNLMKDLQKERELTYIFISHDLSVVHHLCDRIAVMYLGKIVEMGNKEDIFENPKHPYTKALLNAIPKIEDMQEEKLQLLTGDMPSPANPPKGCAFHTRCPFAMETCKTLEPVLDTLGNNHEVACHLFAEELTSKPV</sequence>
<dbReference type="InterPro" id="IPR003439">
    <property type="entry name" value="ABC_transporter-like_ATP-bd"/>
</dbReference>
<dbReference type="GO" id="GO:0055085">
    <property type="term" value="P:transmembrane transport"/>
    <property type="evidence" value="ECO:0007669"/>
    <property type="project" value="UniProtKB-ARBA"/>
</dbReference>
<dbReference type="PROSITE" id="PS00211">
    <property type="entry name" value="ABC_TRANSPORTER_1"/>
    <property type="match status" value="1"/>
</dbReference>
<reference evidence="6" key="1">
    <citation type="submission" date="2024-07" db="EMBL/GenBank/DDBJ databases">
        <title>Halotolerant mesophilic bacterium Ornithinibacillus sp. 4-3, sp. nov., isolated from soil.</title>
        <authorList>
            <person name="Sidarenka A.V."/>
            <person name="Guliayeva D.E."/>
            <person name="Leanovich S.I."/>
            <person name="Hileuskaya K.S."/>
            <person name="Akhremchuk A.E."/>
            <person name="Sikolenko M.A."/>
            <person name="Valentovich L.N."/>
        </authorList>
    </citation>
    <scope>NUCLEOTIDE SEQUENCE</scope>
    <source>
        <strain evidence="6">4-3</strain>
    </source>
</reference>
<evidence type="ECO:0000256" key="4">
    <source>
        <dbReference type="ARBA" id="ARBA00022840"/>
    </source>
</evidence>
<dbReference type="PANTHER" id="PTHR43776:SF8">
    <property type="entry name" value="ABC TRANSPORTER, ATP-BINDING PROTEIN"/>
    <property type="match status" value="1"/>
</dbReference>
<evidence type="ECO:0000313" key="6">
    <source>
        <dbReference type="EMBL" id="XDK31926.1"/>
    </source>
</evidence>
<dbReference type="GO" id="GO:0015833">
    <property type="term" value="P:peptide transport"/>
    <property type="evidence" value="ECO:0007669"/>
    <property type="project" value="InterPro"/>
</dbReference>
<dbReference type="GO" id="GO:0016887">
    <property type="term" value="F:ATP hydrolysis activity"/>
    <property type="evidence" value="ECO:0007669"/>
    <property type="project" value="InterPro"/>
</dbReference>
<dbReference type="RefSeq" id="WP_368652650.1">
    <property type="nucleotide sequence ID" value="NZ_CP162599.1"/>
</dbReference>
<dbReference type="GO" id="GO:0005524">
    <property type="term" value="F:ATP binding"/>
    <property type="evidence" value="ECO:0007669"/>
    <property type="project" value="UniProtKB-KW"/>
</dbReference>
<dbReference type="EMBL" id="CP162599">
    <property type="protein sequence ID" value="XDK31926.1"/>
    <property type="molecule type" value="Genomic_DNA"/>
</dbReference>
<dbReference type="InterPro" id="IPR017871">
    <property type="entry name" value="ABC_transporter-like_CS"/>
</dbReference>
<keyword evidence="4 6" id="KW-0067">ATP-binding</keyword>
<dbReference type="SMART" id="SM00382">
    <property type="entry name" value="AAA"/>
    <property type="match status" value="1"/>
</dbReference>
<dbReference type="Gene3D" id="3.40.50.300">
    <property type="entry name" value="P-loop containing nucleotide triphosphate hydrolases"/>
    <property type="match status" value="1"/>
</dbReference>
<dbReference type="InterPro" id="IPR013563">
    <property type="entry name" value="Oligopep_ABC_C"/>
</dbReference>
<accession>A0AB39HPF9</accession>
<dbReference type="PANTHER" id="PTHR43776">
    <property type="entry name" value="TRANSPORT ATP-BINDING PROTEIN"/>
    <property type="match status" value="1"/>
</dbReference>
<organism evidence="6">
    <name type="scientific">Ornithinibacillus sp. 4-3</name>
    <dbReference type="NCBI Taxonomy" id="3231488"/>
    <lineage>
        <taxon>Bacteria</taxon>
        <taxon>Bacillati</taxon>
        <taxon>Bacillota</taxon>
        <taxon>Bacilli</taxon>
        <taxon>Bacillales</taxon>
        <taxon>Bacillaceae</taxon>
        <taxon>Ornithinibacillus</taxon>
    </lineage>
</organism>
<gene>
    <name evidence="6" type="ORF">AB4Y30_12930</name>
</gene>
<dbReference type="SUPFAM" id="SSF52540">
    <property type="entry name" value="P-loop containing nucleoside triphosphate hydrolases"/>
    <property type="match status" value="1"/>
</dbReference>